<accession>A0AA49GMX9</accession>
<evidence type="ECO:0000259" key="2">
    <source>
        <dbReference type="PROSITE" id="PS50110"/>
    </source>
</evidence>
<feature type="domain" description="HTH LytTR-type" evidence="3">
    <location>
        <begin position="152"/>
        <end position="250"/>
    </location>
</feature>
<organism evidence="4">
    <name type="scientific">Roseihalotalea indica</name>
    <dbReference type="NCBI Taxonomy" id="2867963"/>
    <lineage>
        <taxon>Bacteria</taxon>
        <taxon>Pseudomonadati</taxon>
        <taxon>Bacteroidota</taxon>
        <taxon>Cytophagia</taxon>
        <taxon>Cytophagales</taxon>
        <taxon>Catalimonadaceae</taxon>
        <taxon>Roseihalotalea</taxon>
    </lineage>
</organism>
<feature type="domain" description="Response regulatory" evidence="2">
    <location>
        <begin position="6"/>
        <end position="118"/>
    </location>
</feature>
<reference evidence="4" key="2">
    <citation type="journal article" date="2024" name="Antonie Van Leeuwenhoek">
        <title>Roseihalotalea indica gen. nov., sp. nov., a halophilic Bacteroidetes from mesopelagic Southwest Indian Ocean with higher carbohydrate metabolic potential.</title>
        <authorList>
            <person name="Chen B."/>
            <person name="Zhang M."/>
            <person name="Lin D."/>
            <person name="Ye J."/>
            <person name="Tang K."/>
        </authorList>
    </citation>
    <scope>NUCLEOTIDE SEQUENCE</scope>
    <source>
        <strain evidence="4">TK19036</strain>
    </source>
</reference>
<dbReference type="GO" id="GO:0003677">
    <property type="term" value="F:DNA binding"/>
    <property type="evidence" value="ECO:0007669"/>
    <property type="project" value="UniProtKB-KW"/>
</dbReference>
<dbReference type="PROSITE" id="PS50930">
    <property type="entry name" value="HTH_LYTTR"/>
    <property type="match status" value="1"/>
</dbReference>
<keyword evidence="4" id="KW-0238">DNA-binding</keyword>
<dbReference type="PANTHER" id="PTHR37299">
    <property type="entry name" value="TRANSCRIPTIONAL REGULATOR-RELATED"/>
    <property type="match status" value="1"/>
</dbReference>
<dbReference type="EMBL" id="CP120682">
    <property type="protein sequence ID" value="WKN34034.1"/>
    <property type="molecule type" value="Genomic_DNA"/>
</dbReference>
<dbReference type="InterPro" id="IPR001789">
    <property type="entry name" value="Sig_transdc_resp-reg_receiver"/>
</dbReference>
<proteinExistence type="predicted"/>
<dbReference type="InterPro" id="IPR046947">
    <property type="entry name" value="LytR-like"/>
</dbReference>
<dbReference type="Pfam" id="PF04397">
    <property type="entry name" value="LytTR"/>
    <property type="match status" value="1"/>
</dbReference>
<dbReference type="PROSITE" id="PS50110">
    <property type="entry name" value="RESPONSE_REGULATORY"/>
    <property type="match status" value="1"/>
</dbReference>
<evidence type="ECO:0000313" key="4">
    <source>
        <dbReference type="EMBL" id="WKN34034.1"/>
    </source>
</evidence>
<sequence length="253" mass="29062">MKTSLSCIIIDDEPFAQDLIRKYIDRISYLTLIATYDNAITAMHGVSASQPDIIFLDVNMPEMTGVEFIKSFVGVRPNIIFTTAHAQYAHEGFEHDAIDYLLKPISFDRFMKALYKVEKQLNFNPNTSPTEPIAPAYPPSPSKAPQLPDDFFLVKADKKLIKIMINEIIYVEGMKDYIKIHLADHFVITHMTMTKITNLLPPHFIRINRSFIVQTTYIKTVEGNMIEMANGTRLTIGIKYRDEIRNKLNDWTI</sequence>
<keyword evidence="1" id="KW-0597">Phosphoprotein</keyword>
<reference evidence="4" key="1">
    <citation type="journal article" date="2023" name="Comput. Struct. Biotechnol. J.">
        <title>Discovery of a novel marine Bacteroidetes with a rich repertoire of carbohydrate-active enzymes.</title>
        <authorList>
            <person name="Chen B."/>
            <person name="Liu G."/>
            <person name="Chen Q."/>
            <person name="Wang H."/>
            <person name="Liu L."/>
            <person name="Tang K."/>
        </authorList>
    </citation>
    <scope>NUCLEOTIDE SEQUENCE</scope>
    <source>
        <strain evidence="4">TK19036</strain>
    </source>
</reference>
<dbReference type="Gene3D" id="3.40.50.2300">
    <property type="match status" value="1"/>
</dbReference>
<dbReference type="InterPro" id="IPR011006">
    <property type="entry name" value="CheY-like_superfamily"/>
</dbReference>
<dbReference type="SMART" id="SM00448">
    <property type="entry name" value="REC"/>
    <property type="match status" value="1"/>
</dbReference>
<dbReference type="SUPFAM" id="SSF52172">
    <property type="entry name" value="CheY-like"/>
    <property type="match status" value="1"/>
</dbReference>
<evidence type="ECO:0000256" key="1">
    <source>
        <dbReference type="PROSITE-ProRule" id="PRU00169"/>
    </source>
</evidence>
<dbReference type="AlphaFoldDB" id="A0AA49GMX9"/>
<evidence type="ECO:0000259" key="3">
    <source>
        <dbReference type="PROSITE" id="PS50930"/>
    </source>
</evidence>
<dbReference type="SMART" id="SM00850">
    <property type="entry name" value="LytTR"/>
    <property type="match status" value="1"/>
</dbReference>
<dbReference type="Gene3D" id="2.40.50.1020">
    <property type="entry name" value="LytTr DNA-binding domain"/>
    <property type="match status" value="1"/>
</dbReference>
<dbReference type="PANTHER" id="PTHR37299:SF1">
    <property type="entry name" value="STAGE 0 SPORULATION PROTEIN A HOMOLOG"/>
    <property type="match status" value="1"/>
</dbReference>
<feature type="modified residue" description="4-aspartylphosphate" evidence="1">
    <location>
        <position position="57"/>
    </location>
</feature>
<dbReference type="GO" id="GO:0000156">
    <property type="term" value="F:phosphorelay response regulator activity"/>
    <property type="evidence" value="ECO:0007669"/>
    <property type="project" value="InterPro"/>
</dbReference>
<dbReference type="Pfam" id="PF00072">
    <property type="entry name" value="Response_reg"/>
    <property type="match status" value="1"/>
</dbReference>
<dbReference type="InterPro" id="IPR007492">
    <property type="entry name" value="LytTR_DNA-bd_dom"/>
</dbReference>
<protein>
    <submittedName>
        <fullName evidence="4">LytTR family DNA-binding domain-containing protein</fullName>
    </submittedName>
</protein>
<name>A0AA49GMX9_9BACT</name>
<gene>
    <name evidence="4" type="ORF">K4G66_16765</name>
</gene>